<organism evidence="9 10">
    <name type="scientific">Oidiodendron maius (strain Zn)</name>
    <dbReference type="NCBI Taxonomy" id="913774"/>
    <lineage>
        <taxon>Eukaryota</taxon>
        <taxon>Fungi</taxon>
        <taxon>Dikarya</taxon>
        <taxon>Ascomycota</taxon>
        <taxon>Pezizomycotina</taxon>
        <taxon>Leotiomycetes</taxon>
        <taxon>Leotiomycetes incertae sedis</taxon>
        <taxon>Myxotrichaceae</taxon>
        <taxon>Oidiodendron</taxon>
    </lineage>
</organism>
<evidence type="ECO:0000256" key="1">
    <source>
        <dbReference type="ARBA" id="ARBA00022723"/>
    </source>
</evidence>
<feature type="region of interest" description="Disordered" evidence="7">
    <location>
        <begin position="244"/>
        <end position="280"/>
    </location>
</feature>
<dbReference type="EMBL" id="KN832875">
    <property type="protein sequence ID" value="KIN01968.1"/>
    <property type="molecule type" value="Genomic_DNA"/>
</dbReference>
<accession>A0A0C3DIY3</accession>
<feature type="region of interest" description="Disordered" evidence="7">
    <location>
        <begin position="61"/>
        <end position="88"/>
    </location>
</feature>
<dbReference type="InterPro" id="IPR036236">
    <property type="entry name" value="Znf_C2H2_sf"/>
</dbReference>
<dbReference type="Pfam" id="PF00096">
    <property type="entry name" value="zf-C2H2"/>
    <property type="match status" value="2"/>
</dbReference>
<dbReference type="GO" id="GO:0000785">
    <property type="term" value="C:chromatin"/>
    <property type="evidence" value="ECO:0007669"/>
    <property type="project" value="TreeGrafter"/>
</dbReference>
<dbReference type="Gene3D" id="3.30.160.60">
    <property type="entry name" value="Classic Zinc Finger"/>
    <property type="match status" value="6"/>
</dbReference>
<keyword evidence="10" id="KW-1185">Reference proteome</keyword>
<keyword evidence="2" id="KW-0677">Repeat</keyword>
<keyword evidence="4" id="KW-0862">Zinc</keyword>
<evidence type="ECO:0000256" key="3">
    <source>
        <dbReference type="ARBA" id="ARBA00022771"/>
    </source>
</evidence>
<dbReference type="GO" id="GO:0008270">
    <property type="term" value="F:zinc ion binding"/>
    <property type="evidence" value="ECO:0007669"/>
    <property type="project" value="UniProtKB-KW"/>
</dbReference>
<reference evidence="9 10" key="1">
    <citation type="submission" date="2014-04" db="EMBL/GenBank/DDBJ databases">
        <authorList>
            <consortium name="DOE Joint Genome Institute"/>
            <person name="Kuo A."/>
            <person name="Martino E."/>
            <person name="Perotto S."/>
            <person name="Kohler A."/>
            <person name="Nagy L.G."/>
            <person name="Floudas D."/>
            <person name="Copeland A."/>
            <person name="Barry K.W."/>
            <person name="Cichocki N."/>
            <person name="Veneault-Fourrey C."/>
            <person name="LaButti K."/>
            <person name="Lindquist E.A."/>
            <person name="Lipzen A."/>
            <person name="Lundell T."/>
            <person name="Morin E."/>
            <person name="Murat C."/>
            <person name="Sun H."/>
            <person name="Tunlid A."/>
            <person name="Henrissat B."/>
            <person name="Grigoriev I.V."/>
            <person name="Hibbett D.S."/>
            <person name="Martin F."/>
            <person name="Nordberg H.P."/>
            <person name="Cantor M.N."/>
            <person name="Hua S.X."/>
        </authorList>
    </citation>
    <scope>NUCLEOTIDE SEQUENCE [LARGE SCALE GENOMIC DNA]</scope>
    <source>
        <strain evidence="9 10">Zn</strain>
    </source>
</reference>
<dbReference type="SMART" id="SM00355">
    <property type="entry name" value="ZnF_C2H2"/>
    <property type="match status" value="9"/>
</dbReference>
<sequence>MSSRTSVMDNPTVAADTIQDPFNLLSTAQHSPPYHHDYGYGVADVRSGFQQQDWADHLQANSTRPRAAAPLRSRSAATGSMRGDGQQAPRMISVRTRQHTSPRVQLDAFLEPSASRISITPDLAAGTPPATKRQRTSAPLANDDLEIDNMFNTTSRWRRNSVDSSQCCSSCSEGEPCAEPECEIQKEAVIACMQSECKQPPCPDECLRTALGGDTALYQGIVSSSSRLLDWNCSTWNPQLQRSSSHMPADLFKGTDLMDPTGQAGELQSPSGPSSSLPTPTSVVNHLVTPFSPSTALATPQSMNCTQAEQSSTSSSILSGAGMMFGAQSSQWCEQNLENATLGNDSSMFNCEWSGCAQPFANQQEWTDHIHVAHVDPQMSFYCPVPTENCPLTIGRHPIHHLVEDHGFNFLMSNEFSCPAPDCNSEQVFLNPKMLHNHFDQAHAMPATGSFVCQWNSCDTAFSNPHELFDHLNSKHRITTLLGSGVNASPLLNEELGGPYPSIIPDLIPSEDDDAGNVCKWKTENGSTCGTICETEKELQAHVKQAHLKSLSSRVGYNCQWQGCSRPAKLGNKAGFTARGKLERHMASHTGYKMAQCDICGQEFSAPQSMKQHRRLHTGEKPWKCRFCDKTFPQQSACTIHERTHTFEKPLQCPYPGCGARFSDSSNLAKHRKTHGEEGGHVCKFPGCNKSFHRLDQLKKHRAIHLSAGDTTLQSPDQVKVEAEADNEYSYLYKS</sequence>
<evidence type="ECO:0000256" key="5">
    <source>
        <dbReference type="ARBA" id="ARBA00044085"/>
    </source>
</evidence>
<dbReference type="Proteomes" id="UP000054321">
    <property type="component" value="Unassembled WGS sequence"/>
</dbReference>
<dbReference type="PROSITE" id="PS00028">
    <property type="entry name" value="ZINC_FINGER_C2H2_1"/>
    <property type="match status" value="6"/>
</dbReference>
<dbReference type="OrthoDB" id="3437960at2759"/>
<dbReference type="GO" id="GO:0000978">
    <property type="term" value="F:RNA polymerase II cis-regulatory region sequence-specific DNA binding"/>
    <property type="evidence" value="ECO:0007669"/>
    <property type="project" value="TreeGrafter"/>
</dbReference>
<evidence type="ECO:0000313" key="9">
    <source>
        <dbReference type="EMBL" id="KIN01968.1"/>
    </source>
</evidence>
<dbReference type="AlphaFoldDB" id="A0A0C3DIY3"/>
<reference evidence="10" key="2">
    <citation type="submission" date="2015-01" db="EMBL/GenBank/DDBJ databases">
        <title>Evolutionary Origins and Diversification of the Mycorrhizal Mutualists.</title>
        <authorList>
            <consortium name="DOE Joint Genome Institute"/>
            <consortium name="Mycorrhizal Genomics Consortium"/>
            <person name="Kohler A."/>
            <person name="Kuo A."/>
            <person name="Nagy L.G."/>
            <person name="Floudas D."/>
            <person name="Copeland A."/>
            <person name="Barry K.W."/>
            <person name="Cichocki N."/>
            <person name="Veneault-Fourrey C."/>
            <person name="LaButti K."/>
            <person name="Lindquist E.A."/>
            <person name="Lipzen A."/>
            <person name="Lundell T."/>
            <person name="Morin E."/>
            <person name="Murat C."/>
            <person name="Riley R."/>
            <person name="Ohm R."/>
            <person name="Sun H."/>
            <person name="Tunlid A."/>
            <person name="Henrissat B."/>
            <person name="Grigoriev I.V."/>
            <person name="Hibbett D.S."/>
            <person name="Martin F."/>
        </authorList>
    </citation>
    <scope>NUCLEOTIDE SEQUENCE [LARGE SCALE GENOMIC DNA]</scope>
    <source>
        <strain evidence="10">Zn</strain>
    </source>
</reference>
<feature type="domain" description="C2H2-type" evidence="8">
    <location>
        <begin position="595"/>
        <end position="622"/>
    </location>
</feature>
<keyword evidence="1" id="KW-0479">Metal-binding</keyword>
<dbReference type="GO" id="GO:0000981">
    <property type="term" value="F:DNA-binding transcription factor activity, RNA polymerase II-specific"/>
    <property type="evidence" value="ECO:0007669"/>
    <property type="project" value="UniProtKB-ARBA"/>
</dbReference>
<proteinExistence type="predicted"/>
<evidence type="ECO:0000256" key="7">
    <source>
        <dbReference type="SAM" id="MobiDB-lite"/>
    </source>
</evidence>
<dbReference type="PANTHER" id="PTHR14003">
    <property type="entry name" value="TRANSCRIPTIONAL REPRESSOR PROTEIN YY"/>
    <property type="match status" value="1"/>
</dbReference>
<feature type="domain" description="C2H2-type" evidence="8">
    <location>
        <begin position="623"/>
        <end position="650"/>
    </location>
</feature>
<evidence type="ECO:0000313" key="10">
    <source>
        <dbReference type="Proteomes" id="UP000054321"/>
    </source>
</evidence>
<protein>
    <recommendedName>
        <fullName evidence="5">C2H2 type master regulator of conidiophore development brlA</fullName>
    </recommendedName>
</protein>
<keyword evidence="3 6" id="KW-0863">Zinc-finger</keyword>
<feature type="compositionally biased region" description="Low complexity" evidence="7">
    <location>
        <begin position="64"/>
        <end position="77"/>
    </location>
</feature>
<name>A0A0C3DIY3_OIDMZ</name>
<evidence type="ECO:0000256" key="2">
    <source>
        <dbReference type="ARBA" id="ARBA00022737"/>
    </source>
</evidence>
<dbReference type="FunFam" id="3.30.160.60:FF:000125">
    <property type="entry name" value="Putative zinc finger protein 143"/>
    <property type="match status" value="1"/>
</dbReference>
<dbReference type="HOGENOM" id="CLU_377261_0_0_1"/>
<evidence type="ECO:0000256" key="6">
    <source>
        <dbReference type="PROSITE-ProRule" id="PRU00042"/>
    </source>
</evidence>
<dbReference type="FunFam" id="3.30.160.60:FF:000016">
    <property type="entry name" value="zinc finger protein 37 homolog"/>
    <property type="match status" value="1"/>
</dbReference>
<dbReference type="PROSITE" id="PS50157">
    <property type="entry name" value="ZINC_FINGER_C2H2_2"/>
    <property type="match status" value="4"/>
</dbReference>
<dbReference type="SUPFAM" id="SSF57667">
    <property type="entry name" value="beta-beta-alpha zinc fingers"/>
    <property type="match status" value="5"/>
</dbReference>
<feature type="domain" description="C2H2-type" evidence="8">
    <location>
        <begin position="651"/>
        <end position="680"/>
    </location>
</feature>
<dbReference type="FunFam" id="3.30.160.60:FF:002343">
    <property type="entry name" value="Zinc finger protein 33A"/>
    <property type="match status" value="1"/>
</dbReference>
<gene>
    <name evidence="9" type="ORF">OIDMADRAFT_53486</name>
</gene>
<dbReference type="GO" id="GO:0005667">
    <property type="term" value="C:transcription regulator complex"/>
    <property type="evidence" value="ECO:0007669"/>
    <property type="project" value="TreeGrafter"/>
</dbReference>
<dbReference type="InParanoid" id="A0A0C3DIY3"/>
<evidence type="ECO:0000259" key="8">
    <source>
        <dbReference type="PROSITE" id="PS50157"/>
    </source>
</evidence>
<dbReference type="STRING" id="913774.A0A0C3DIY3"/>
<dbReference type="PANTHER" id="PTHR14003:SF19">
    <property type="entry name" value="YY2 TRANSCRIPTION FACTOR"/>
    <property type="match status" value="1"/>
</dbReference>
<evidence type="ECO:0000256" key="4">
    <source>
        <dbReference type="ARBA" id="ARBA00022833"/>
    </source>
</evidence>
<feature type="domain" description="C2H2-type" evidence="8">
    <location>
        <begin position="681"/>
        <end position="710"/>
    </location>
</feature>
<feature type="compositionally biased region" description="Low complexity" evidence="7">
    <location>
        <begin position="269"/>
        <end position="280"/>
    </location>
</feature>
<dbReference type="InterPro" id="IPR013087">
    <property type="entry name" value="Znf_C2H2_type"/>
</dbReference>